<evidence type="ECO:0000313" key="3">
    <source>
        <dbReference type="Proteomes" id="UP000501891"/>
    </source>
</evidence>
<dbReference type="GO" id="GO:0016740">
    <property type="term" value="F:transferase activity"/>
    <property type="evidence" value="ECO:0007669"/>
    <property type="project" value="UniProtKB-KW"/>
</dbReference>
<dbReference type="SUPFAM" id="SSF53448">
    <property type="entry name" value="Nucleotide-diphospho-sugar transferases"/>
    <property type="match status" value="1"/>
</dbReference>
<dbReference type="Proteomes" id="UP000501891">
    <property type="component" value="Chromosome"/>
</dbReference>
<dbReference type="PANTHER" id="PTHR43685">
    <property type="entry name" value="GLYCOSYLTRANSFERASE"/>
    <property type="match status" value="1"/>
</dbReference>
<dbReference type="KEGG" id="acru:HHL28_09315"/>
<reference evidence="2" key="1">
    <citation type="submission" date="2020-04" db="EMBL/GenBank/DDBJ databases">
        <title>A desert anoxygenic phototrophic bacterium fixes CO2 using RubisCO under aerobic conditions.</title>
        <authorList>
            <person name="Tang K."/>
        </authorList>
    </citation>
    <scope>NUCLEOTIDE SEQUENCE [LARGE SCALE GENOMIC DNA]</scope>
    <source>
        <strain evidence="2">MIMtkB3</strain>
    </source>
</reference>
<dbReference type="InterPro" id="IPR029044">
    <property type="entry name" value="Nucleotide-diphossugar_trans"/>
</dbReference>
<protein>
    <submittedName>
        <fullName evidence="2">Glycosyltransferase</fullName>
    </submittedName>
</protein>
<dbReference type="AlphaFoldDB" id="A0A858R777"/>
<name>A0A858R777_9PROT</name>
<accession>A0A858R777</accession>
<dbReference type="InterPro" id="IPR001173">
    <property type="entry name" value="Glyco_trans_2-like"/>
</dbReference>
<dbReference type="Gene3D" id="3.90.550.10">
    <property type="entry name" value="Spore Coat Polysaccharide Biosynthesis Protein SpsA, Chain A"/>
    <property type="match status" value="1"/>
</dbReference>
<sequence>MTPAPWRILHLELSEPLPDLEISPPWRKLLVYWQWKGTPLGCREYDVGELPRPAAAVRVDAVQAIAPALGGLLGLPGFEDRTLYRSPARRRAAGADLAALLAVEDPFRALEEELARQAARCRSAGTLSVIVCTRRRPDALAKCLDALEACRGHIDELLVVDNDPADPGTFAVVQGRPWVRYVAETRPGLSRARNAGIRAAKGDLVAFTDDDVEVRPDWALRLRCAFTGPEVAAVTGLVLPASLETDAQVVFEKGFGGFSGGFRPVAFGPDFLDDYRRQGAPVWRLGAGANMAFRRDVFQGVGLFDERLGAGAAGCSEDSEMWYRLLAAGLTCRYDPTAVVLHHHRREWSALRGQVHAYMKGHVAALLVQFARHRHWGNVRRIGLSLPAHYVKLSARTLLRRGDRRRNALLAVELGGCLSGLWEGARLGKEARE</sequence>
<proteinExistence type="predicted"/>
<evidence type="ECO:0000313" key="2">
    <source>
        <dbReference type="EMBL" id="QJE73261.1"/>
    </source>
</evidence>
<dbReference type="Pfam" id="PF00535">
    <property type="entry name" value="Glycos_transf_2"/>
    <property type="match status" value="1"/>
</dbReference>
<evidence type="ECO:0000259" key="1">
    <source>
        <dbReference type="Pfam" id="PF00535"/>
    </source>
</evidence>
<gene>
    <name evidence="2" type="ORF">HHL28_09315</name>
</gene>
<dbReference type="PANTHER" id="PTHR43685:SF3">
    <property type="entry name" value="SLR2126 PROTEIN"/>
    <property type="match status" value="1"/>
</dbReference>
<keyword evidence="3" id="KW-1185">Reference proteome</keyword>
<organism evidence="2 3">
    <name type="scientific">Aerophototrophica crusticola</name>
    <dbReference type="NCBI Taxonomy" id="1709002"/>
    <lineage>
        <taxon>Bacteria</taxon>
        <taxon>Pseudomonadati</taxon>
        <taxon>Pseudomonadota</taxon>
        <taxon>Alphaproteobacteria</taxon>
        <taxon>Rhodospirillales</taxon>
        <taxon>Rhodospirillaceae</taxon>
        <taxon>Aerophototrophica</taxon>
    </lineage>
</organism>
<dbReference type="EMBL" id="CP051775">
    <property type="protein sequence ID" value="QJE73261.1"/>
    <property type="molecule type" value="Genomic_DNA"/>
</dbReference>
<dbReference type="InterPro" id="IPR050834">
    <property type="entry name" value="Glycosyltransf_2"/>
</dbReference>
<feature type="domain" description="Glycosyltransferase 2-like" evidence="1">
    <location>
        <begin position="128"/>
        <end position="298"/>
    </location>
</feature>